<evidence type="ECO:0000259" key="1">
    <source>
        <dbReference type="Pfam" id="PF04248"/>
    </source>
</evidence>
<comment type="caution">
    <text evidence="2">The sequence shown here is derived from an EMBL/GenBank/DDBJ whole genome shotgun (WGS) entry which is preliminary data.</text>
</comment>
<dbReference type="RefSeq" id="WP_111543760.1">
    <property type="nucleotide sequence ID" value="NZ_MZXV01000013.1"/>
</dbReference>
<sequence>MTAAPRLQPREATAPQLVNVLHSPKRVRVKFGGRTIADSRNVLVLRSNHFLPIYFFPAASVDTSVLKPSLHREPHAVGGETAYWDIDTGDRRSANAAWSFVSPPGENLSPLAGRIAFSWKLVDQWFEEDEEVFVHARDPYARIDVLQSSSHVQVWFDGEPIADSHRPVLLFETHLPTRFYLHPDDINLERLTASVTTTRCPYKGIASYWSGLLSDGSVRPDIAWSYRDPIAEMPKIKGLVAFYPQAVDRIHLDGEPVA</sequence>
<dbReference type="Gene3D" id="2.170.150.40">
    <property type="entry name" value="Domain of unknown function (DUF427)"/>
    <property type="match status" value="2"/>
</dbReference>
<dbReference type="EMBL" id="MZXV01000013">
    <property type="protein sequence ID" value="PZV39427.1"/>
    <property type="molecule type" value="Genomic_DNA"/>
</dbReference>
<name>A0A2W7C932_9HYPH</name>
<dbReference type="InterPro" id="IPR007361">
    <property type="entry name" value="DUF427"/>
</dbReference>
<evidence type="ECO:0000313" key="2">
    <source>
        <dbReference type="EMBL" id="PZV39427.1"/>
    </source>
</evidence>
<keyword evidence="3" id="KW-1185">Reference proteome</keyword>
<proteinExistence type="predicted"/>
<feature type="domain" description="DUF427" evidence="1">
    <location>
        <begin position="152"/>
        <end position="244"/>
    </location>
</feature>
<accession>A0A2W7C932</accession>
<protein>
    <recommendedName>
        <fullName evidence="1">DUF427 domain-containing protein</fullName>
    </recommendedName>
</protein>
<dbReference type="Pfam" id="PF04248">
    <property type="entry name" value="NTP_transf_9"/>
    <property type="match status" value="2"/>
</dbReference>
<dbReference type="PANTHER" id="PTHR34310:SF9">
    <property type="entry name" value="BLR5716 PROTEIN"/>
    <property type="match status" value="1"/>
</dbReference>
<feature type="domain" description="DUF427" evidence="1">
    <location>
        <begin position="27"/>
        <end position="119"/>
    </location>
</feature>
<dbReference type="Proteomes" id="UP000248616">
    <property type="component" value="Unassembled WGS sequence"/>
</dbReference>
<gene>
    <name evidence="2" type="ORF">B5V02_05485</name>
</gene>
<dbReference type="OrthoDB" id="9815163at2"/>
<organism evidence="2 3">
    <name type="scientific">Mesorhizobium kowhaii</name>
    <dbReference type="NCBI Taxonomy" id="1300272"/>
    <lineage>
        <taxon>Bacteria</taxon>
        <taxon>Pseudomonadati</taxon>
        <taxon>Pseudomonadota</taxon>
        <taxon>Alphaproteobacteria</taxon>
        <taxon>Hyphomicrobiales</taxon>
        <taxon>Phyllobacteriaceae</taxon>
        <taxon>Mesorhizobium</taxon>
    </lineage>
</organism>
<dbReference type="PANTHER" id="PTHR34310">
    <property type="entry name" value="DUF427 DOMAIN PROTEIN (AFU_ORTHOLOGUE AFUA_3G02220)"/>
    <property type="match status" value="1"/>
</dbReference>
<dbReference type="AlphaFoldDB" id="A0A2W7C932"/>
<dbReference type="InterPro" id="IPR038694">
    <property type="entry name" value="DUF427_sf"/>
</dbReference>
<reference evidence="3" key="1">
    <citation type="submission" date="2017-03" db="EMBL/GenBank/DDBJ databases">
        <authorList>
            <person name="Safronova V.I."/>
            <person name="Sazanova A.L."/>
            <person name="Chirak E.R."/>
        </authorList>
    </citation>
    <scope>NUCLEOTIDE SEQUENCE [LARGE SCALE GENOMIC DNA]</scope>
    <source>
        <strain evidence="3">Ach-343</strain>
    </source>
</reference>
<evidence type="ECO:0000313" key="3">
    <source>
        <dbReference type="Proteomes" id="UP000248616"/>
    </source>
</evidence>